<accession>A0A0B6ZVS8</accession>
<feature type="non-terminal residue" evidence="1">
    <location>
        <position position="1"/>
    </location>
</feature>
<sequence length="57" mass="6508">PNEVVWEKEGKKQYSGDSSSNVCFLNKCADHEAECHYRQGITKKKDKEKTGICMSQN</sequence>
<name>A0A0B6ZVS8_9EUPU</name>
<dbReference type="AlphaFoldDB" id="A0A0B6ZVS8"/>
<evidence type="ECO:0000313" key="1">
    <source>
        <dbReference type="EMBL" id="CEK72734.1"/>
    </source>
</evidence>
<dbReference type="EMBL" id="HACG01025869">
    <property type="protein sequence ID" value="CEK72734.1"/>
    <property type="molecule type" value="Transcribed_RNA"/>
</dbReference>
<organism evidence="1">
    <name type="scientific">Arion vulgaris</name>
    <dbReference type="NCBI Taxonomy" id="1028688"/>
    <lineage>
        <taxon>Eukaryota</taxon>
        <taxon>Metazoa</taxon>
        <taxon>Spiralia</taxon>
        <taxon>Lophotrochozoa</taxon>
        <taxon>Mollusca</taxon>
        <taxon>Gastropoda</taxon>
        <taxon>Heterobranchia</taxon>
        <taxon>Euthyneura</taxon>
        <taxon>Panpulmonata</taxon>
        <taxon>Eupulmonata</taxon>
        <taxon>Stylommatophora</taxon>
        <taxon>Helicina</taxon>
        <taxon>Arionoidea</taxon>
        <taxon>Arionidae</taxon>
        <taxon>Arion</taxon>
    </lineage>
</organism>
<gene>
    <name evidence="1" type="primary">ORF83717</name>
</gene>
<reference evidence="1" key="1">
    <citation type="submission" date="2014-12" db="EMBL/GenBank/DDBJ databases">
        <title>Insight into the proteome of Arion vulgaris.</title>
        <authorList>
            <person name="Aradska J."/>
            <person name="Bulat T."/>
            <person name="Smidak R."/>
            <person name="Sarate P."/>
            <person name="Gangsoo J."/>
            <person name="Sialana F."/>
            <person name="Bilban M."/>
            <person name="Lubec G."/>
        </authorList>
    </citation>
    <scope>NUCLEOTIDE SEQUENCE</scope>
    <source>
        <tissue evidence="1">Skin</tissue>
    </source>
</reference>
<proteinExistence type="predicted"/>
<protein>
    <submittedName>
        <fullName evidence="1">Uncharacterized protein</fullName>
    </submittedName>
</protein>